<evidence type="ECO:0000313" key="8">
    <source>
        <dbReference type="EMBL" id="TPX44401.1"/>
    </source>
</evidence>
<evidence type="ECO:0000313" key="11">
    <source>
        <dbReference type="Proteomes" id="UP000320475"/>
    </source>
</evidence>
<dbReference type="PANTHER" id="PTHR10766:SF41">
    <property type="entry name" value="TRANSMEMBRANE 9 SUPERFAMILY MEMBER 3"/>
    <property type="match status" value="1"/>
</dbReference>
<feature type="transmembrane region" description="Helical" evidence="7">
    <location>
        <begin position="285"/>
        <end position="308"/>
    </location>
</feature>
<comment type="subcellular location">
    <subcellularLocation>
        <location evidence="1">Membrane</location>
        <topology evidence="1">Multi-pass membrane protein</topology>
    </subcellularLocation>
</comment>
<name>A0A507DAP2_9FUNG</name>
<sequence>MQRHGIALLLLLLCTELYADEHTHKYSDGEEVVLWYNTVGPYANRAETYDFLQLPYCTGSKTVEHHHESLGEALMGVSLVNSGIDIHYKVPVTNGEICSVKLSAAQVNLFRYAVVNSYYYQIYIDDLPMWDFVGKISQENPADLFLYTHKSLEIHYNDDRIIQVDLKSSRPLVLHSDLGELEIAFTYSVTWTPTTESFDTRFNRYLDSNFFEHKIHWFSIINSFIMVVFLTGMVVVILLRALRKDYARYDKEEAGFDLDRDIGDDYGWKQVHGDVFRPPNHLTAFSAFVGTGIQLLVMTVTVILWTIIGDLYVERATMLTASIFIYALTSMISGYFAGSIYAQYGGKNWIGTMLFTSILWPASVSVTALAVNAVAWPYGSSRAIPFLTMLAIMAIWLFLVFPLTLLGSIIGRNWASEAHFPTRVNPIPRPVPDKVWWVEPSALIMGSGLIPFGSIFIEMYYVFSSFFAYKIYYVYGFMLLVFLVLLVVVACVAVVSSYFLLNSEDHRWHWITFFSSGGAAFYVFVYSIYYFHANTKMYGLFQSVFYFGYTGLASFTLFIILGSVGYFAADTFVKRIYRNLKID</sequence>
<feature type="transmembrane region" description="Helical" evidence="7">
    <location>
        <begin position="544"/>
        <end position="569"/>
    </location>
</feature>
<feature type="chain" id="PRO_5033902260" description="Transmembrane 9 superfamily member" evidence="7">
    <location>
        <begin position="20"/>
        <end position="583"/>
    </location>
</feature>
<organism evidence="9 10">
    <name type="scientific">Synchytrium endobioticum</name>
    <dbReference type="NCBI Taxonomy" id="286115"/>
    <lineage>
        <taxon>Eukaryota</taxon>
        <taxon>Fungi</taxon>
        <taxon>Fungi incertae sedis</taxon>
        <taxon>Chytridiomycota</taxon>
        <taxon>Chytridiomycota incertae sedis</taxon>
        <taxon>Chytridiomycetes</taxon>
        <taxon>Synchytriales</taxon>
        <taxon>Synchytriaceae</taxon>
        <taxon>Synchytrium</taxon>
    </lineage>
</organism>
<feature type="transmembrane region" description="Helical" evidence="7">
    <location>
        <begin position="217"/>
        <end position="239"/>
    </location>
</feature>
<evidence type="ECO:0000256" key="3">
    <source>
        <dbReference type="ARBA" id="ARBA00022692"/>
    </source>
</evidence>
<dbReference type="STRING" id="286115.A0A507DAP2"/>
<keyword evidence="6 7" id="KW-0472">Membrane</keyword>
<dbReference type="VEuPathDB" id="FungiDB:SeMB42_g02942"/>
<evidence type="ECO:0000313" key="10">
    <source>
        <dbReference type="Proteomes" id="UP000317494"/>
    </source>
</evidence>
<keyword evidence="5 7" id="KW-1133">Transmembrane helix</keyword>
<comment type="caution">
    <text evidence="9">The sequence shown here is derived from an EMBL/GenBank/DDBJ whole genome shotgun (WGS) entry which is preliminary data.</text>
</comment>
<evidence type="ECO:0000313" key="9">
    <source>
        <dbReference type="EMBL" id="TPX48624.1"/>
    </source>
</evidence>
<protein>
    <recommendedName>
        <fullName evidence="7">Transmembrane 9 superfamily member</fullName>
    </recommendedName>
</protein>
<dbReference type="Proteomes" id="UP000320475">
    <property type="component" value="Unassembled WGS sequence"/>
</dbReference>
<evidence type="ECO:0000256" key="1">
    <source>
        <dbReference type="ARBA" id="ARBA00004141"/>
    </source>
</evidence>
<comment type="similarity">
    <text evidence="2 7">Belongs to the nonaspanin (TM9SF) (TC 9.A.2) family.</text>
</comment>
<feature type="transmembrane region" description="Helical" evidence="7">
    <location>
        <begin position="384"/>
        <end position="406"/>
    </location>
</feature>
<evidence type="ECO:0000256" key="2">
    <source>
        <dbReference type="ARBA" id="ARBA00005227"/>
    </source>
</evidence>
<feature type="transmembrane region" description="Helical" evidence="7">
    <location>
        <begin position="354"/>
        <end position="378"/>
    </location>
</feature>
<dbReference type="OrthoDB" id="1666796at2759"/>
<keyword evidence="3 7" id="KW-0812">Transmembrane</keyword>
<proteinExistence type="inferred from homology"/>
<feature type="transmembrane region" description="Helical" evidence="7">
    <location>
        <begin position="442"/>
        <end position="463"/>
    </location>
</feature>
<dbReference type="PANTHER" id="PTHR10766">
    <property type="entry name" value="TRANSMEMBRANE 9 SUPERFAMILY PROTEIN"/>
    <property type="match status" value="1"/>
</dbReference>
<dbReference type="GO" id="GO:0072657">
    <property type="term" value="P:protein localization to membrane"/>
    <property type="evidence" value="ECO:0007669"/>
    <property type="project" value="TreeGrafter"/>
</dbReference>
<dbReference type="EMBL" id="QEAM01000184">
    <property type="protein sequence ID" value="TPX44401.1"/>
    <property type="molecule type" value="Genomic_DNA"/>
</dbReference>
<gene>
    <name evidence="8" type="ORF">SeLEV6574_g04519</name>
    <name evidence="9" type="ORF">SeMB42_g02942</name>
</gene>
<reference evidence="10 11" key="1">
    <citation type="journal article" date="2019" name="Sci. Rep.">
        <title>Comparative genomics of chytrid fungi reveal insights into the obligate biotrophic and pathogenic lifestyle of Synchytrium endobioticum.</title>
        <authorList>
            <person name="van de Vossenberg B.T.L.H."/>
            <person name="Warris S."/>
            <person name="Nguyen H.D.T."/>
            <person name="van Gent-Pelzer M.P.E."/>
            <person name="Joly D.L."/>
            <person name="van de Geest H.C."/>
            <person name="Bonants P.J.M."/>
            <person name="Smith D.S."/>
            <person name="Levesque C.A."/>
            <person name="van der Lee T.A.J."/>
        </authorList>
    </citation>
    <scope>NUCLEOTIDE SEQUENCE [LARGE SCALE GENOMIC DNA]</scope>
    <source>
        <strain evidence="8 11">LEV6574</strain>
        <strain evidence="9 10">MB42</strain>
    </source>
</reference>
<dbReference type="GO" id="GO:0016020">
    <property type="term" value="C:membrane"/>
    <property type="evidence" value="ECO:0007669"/>
    <property type="project" value="UniProtKB-SubCell"/>
</dbReference>
<feature type="transmembrane region" description="Helical" evidence="7">
    <location>
        <begin position="323"/>
        <end position="342"/>
    </location>
</feature>
<evidence type="ECO:0000256" key="6">
    <source>
        <dbReference type="ARBA" id="ARBA00023136"/>
    </source>
</evidence>
<feature type="transmembrane region" description="Helical" evidence="7">
    <location>
        <begin position="475"/>
        <end position="501"/>
    </location>
</feature>
<keyword evidence="4 7" id="KW-0732">Signal</keyword>
<dbReference type="Pfam" id="PF02990">
    <property type="entry name" value="EMP70"/>
    <property type="match status" value="1"/>
</dbReference>
<dbReference type="InterPro" id="IPR004240">
    <property type="entry name" value="EMP70"/>
</dbReference>
<feature type="transmembrane region" description="Helical" evidence="7">
    <location>
        <begin position="508"/>
        <end position="532"/>
    </location>
</feature>
<feature type="signal peptide" evidence="7">
    <location>
        <begin position="1"/>
        <end position="19"/>
    </location>
</feature>
<evidence type="ECO:0000256" key="5">
    <source>
        <dbReference type="ARBA" id="ARBA00022989"/>
    </source>
</evidence>
<accession>A0A507DAP2</accession>
<keyword evidence="10" id="KW-1185">Reference proteome</keyword>
<dbReference type="AlphaFoldDB" id="A0A507DAP2"/>
<evidence type="ECO:0000256" key="4">
    <source>
        <dbReference type="ARBA" id="ARBA00022729"/>
    </source>
</evidence>
<dbReference type="EMBL" id="QEAN01000097">
    <property type="protein sequence ID" value="TPX48624.1"/>
    <property type="molecule type" value="Genomic_DNA"/>
</dbReference>
<evidence type="ECO:0000256" key="7">
    <source>
        <dbReference type="RuleBase" id="RU363079"/>
    </source>
</evidence>
<dbReference type="Proteomes" id="UP000317494">
    <property type="component" value="Unassembled WGS sequence"/>
</dbReference>